<evidence type="ECO:0000259" key="11">
    <source>
        <dbReference type="PROSITE" id="PS51503"/>
    </source>
</evidence>
<gene>
    <name evidence="12" type="ORF">CDD82_7451</name>
</gene>
<evidence type="ECO:0000256" key="10">
    <source>
        <dbReference type="SAM" id="MobiDB-lite"/>
    </source>
</evidence>
<comment type="caution">
    <text evidence="12">The sequence shown here is derived from an EMBL/GenBank/DDBJ whole genome shotgun (WGS) entry which is preliminary data.</text>
</comment>
<dbReference type="Pfam" id="PF04588">
    <property type="entry name" value="HIG_1_N"/>
    <property type="match status" value="1"/>
</dbReference>
<dbReference type="GO" id="GO:0097250">
    <property type="term" value="P:mitochondrial respirasome assembly"/>
    <property type="evidence" value="ECO:0007669"/>
    <property type="project" value="TreeGrafter"/>
</dbReference>
<feature type="domain" description="HIG1" evidence="11">
    <location>
        <begin position="16"/>
        <end position="107"/>
    </location>
</feature>
<organism evidence="12 13">
    <name type="scientific">Ophiocordyceps australis</name>
    <dbReference type="NCBI Taxonomy" id="1399860"/>
    <lineage>
        <taxon>Eukaryota</taxon>
        <taxon>Fungi</taxon>
        <taxon>Dikarya</taxon>
        <taxon>Ascomycota</taxon>
        <taxon>Pezizomycotina</taxon>
        <taxon>Sordariomycetes</taxon>
        <taxon>Hypocreomycetidae</taxon>
        <taxon>Hypocreales</taxon>
        <taxon>Ophiocordycipitaceae</taxon>
        <taxon>Ophiocordyceps</taxon>
    </lineage>
</organism>
<dbReference type="Proteomes" id="UP000224854">
    <property type="component" value="Unassembled WGS sequence"/>
</dbReference>
<feature type="region of interest" description="Disordered" evidence="10">
    <location>
        <begin position="1"/>
        <end position="24"/>
    </location>
</feature>
<dbReference type="GO" id="GO:0031966">
    <property type="term" value="C:mitochondrial membrane"/>
    <property type="evidence" value="ECO:0007669"/>
    <property type="project" value="UniProtKB-SubCell"/>
</dbReference>
<dbReference type="OrthoDB" id="6604018at2759"/>
<comment type="subunit">
    <text evidence="4">Associates with the respiratory chain complex III/complex IV supercomplex.</text>
</comment>
<comment type="similarity">
    <text evidence="3">Belongs to the RCF1 family.</text>
</comment>
<dbReference type="InterPro" id="IPR050355">
    <property type="entry name" value="RCF1"/>
</dbReference>
<evidence type="ECO:0000256" key="9">
    <source>
        <dbReference type="SAM" id="Coils"/>
    </source>
</evidence>
<feature type="region of interest" description="Disordered" evidence="10">
    <location>
        <begin position="138"/>
        <end position="232"/>
    </location>
</feature>
<keyword evidence="9" id="KW-0175">Coiled coil</keyword>
<dbReference type="AlphaFoldDB" id="A0A2C5ZRB1"/>
<evidence type="ECO:0000256" key="1">
    <source>
        <dbReference type="ARBA" id="ARBA00002584"/>
    </source>
</evidence>
<evidence type="ECO:0000313" key="13">
    <source>
        <dbReference type="Proteomes" id="UP000224854"/>
    </source>
</evidence>
<evidence type="ECO:0000256" key="8">
    <source>
        <dbReference type="ARBA" id="ARBA00023136"/>
    </source>
</evidence>
<evidence type="ECO:0000256" key="2">
    <source>
        <dbReference type="ARBA" id="ARBA00004325"/>
    </source>
</evidence>
<name>A0A2C5ZRB1_9HYPO</name>
<dbReference type="EMBL" id="NJEU01000087">
    <property type="protein sequence ID" value="PHH81964.1"/>
    <property type="molecule type" value="Genomic_DNA"/>
</dbReference>
<evidence type="ECO:0000313" key="12">
    <source>
        <dbReference type="EMBL" id="PHH81964.1"/>
    </source>
</evidence>
<keyword evidence="7" id="KW-0496">Mitochondrion</keyword>
<protein>
    <recommendedName>
        <fullName evidence="11">HIG1 domain-containing protein</fullName>
    </recommendedName>
</protein>
<keyword evidence="5" id="KW-0812">Transmembrane</keyword>
<accession>A0A2C5ZRB1</accession>
<evidence type="ECO:0000256" key="6">
    <source>
        <dbReference type="ARBA" id="ARBA00022989"/>
    </source>
</evidence>
<dbReference type="Gene3D" id="6.10.140.1320">
    <property type="match status" value="1"/>
</dbReference>
<evidence type="ECO:0000256" key="3">
    <source>
        <dbReference type="ARBA" id="ARBA00009366"/>
    </source>
</evidence>
<keyword evidence="6" id="KW-1133">Transmembrane helix</keyword>
<reference evidence="12 13" key="1">
    <citation type="submission" date="2017-06" db="EMBL/GenBank/DDBJ databases">
        <title>Ant-infecting Ophiocordyceps genomes reveal a high diversity of potential behavioral manipulation genes and a possible major role for enterotoxins.</title>
        <authorList>
            <person name="De Bekker C."/>
            <person name="Evans H.C."/>
            <person name="Brachmann A."/>
            <person name="Hughes D.P."/>
        </authorList>
    </citation>
    <scope>NUCLEOTIDE SEQUENCE [LARGE SCALE GENOMIC DNA]</scope>
    <source>
        <strain evidence="12 13">1348a</strain>
    </source>
</reference>
<evidence type="ECO:0000256" key="4">
    <source>
        <dbReference type="ARBA" id="ARBA00011565"/>
    </source>
</evidence>
<dbReference type="PANTHER" id="PTHR12297:SF3">
    <property type="entry name" value="HIG1 DOMAIN FAMILY MEMBER 1A"/>
    <property type="match status" value="1"/>
</dbReference>
<dbReference type="InterPro" id="IPR007667">
    <property type="entry name" value="Hypoxia_induced_domain"/>
</dbReference>
<sequence length="232" mass="25678">MASRLPPPPPPEPAPMPSSFDGNDDFYNERSMQKVLRKLKEEPLIPLGAGLTVAALVNSWRAVRRGDSHQANRMFRARVAAQAFTIIAMVAGSMYYSRDREKTKELRRLKELRDAEEKRLRWIRELEARDEEEKAFRARVQSRQAQGAAADDTPSEGGILGKMGLWKNGEQKSGSGHGESVAAAATVTDTPVQDDIQQKPSKRHNPKSSLDAISGVILSQKKGGSKDDKSEK</sequence>
<comment type="subcellular location">
    <subcellularLocation>
        <location evidence="2">Mitochondrion membrane</location>
    </subcellularLocation>
</comment>
<evidence type="ECO:0000256" key="7">
    <source>
        <dbReference type="ARBA" id="ARBA00023128"/>
    </source>
</evidence>
<comment type="function">
    <text evidence="1">Cytochrome c oxidase subunit which plays a role in assembly of respiratory supercomplexes.</text>
</comment>
<dbReference type="PROSITE" id="PS51503">
    <property type="entry name" value="HIG1"/>
    <property type="match status" value="1"/>
</dbReference>
<evidence type="ECO:0000256" key="5">
    <source>
        <dbReference type="ARBA" id="ARBA00022692"/>
    </source>
</evidence>
<feature type="compositionally biased region" description="Pro residues" evidence="10">
    <location>
        <begin position="1"/>
        <end position="16"/>
    </location>
</feature>
<feature type="coiled-coil region" evidence="9">
    <location>
        <begin position="99"/>
        <end position="132"/>
    </location>
</feature>
<proteinExistence type="inferred from homology"/>
<keyword evidence="13" id="KW-1185">Reference proteome</keyword>
<keyword evidence="8" id="KW-0472">Membrane</keyword>
<dbReference type="PANTHER" id="PTHR12297">
    <property type="entry name" value="HYPOXIA-INDUCBILE GENE 1 HIG1 -RELATED"/>
    <property type="match status" value="1"/>
</dbReference>
<feature type="compositionally biased region" description="Low complexity" evidence="10">
    <location>
        <begin position="181"/>
        <end position="195"/>
    </location>
</feature>